<evidence type="ECO:0008006" key="4">
    <source>
        <dbReference type="Google" id="ProtNLM"/>
    </source>
</evidence>
<gene>
    <name evidence="2" type="ORF">CL943_01240</name>
</gene>
<evidence type="ECO:0000313" key="2">
    <source>
        <dbReference type="EMBL" id="MAG21916.1"/>
    </source>
</evidence>
<dbReference type="GO" id="GO:0030246">
    <property type="term" value="F:carbohydrate binding"/>
    <property type="evidence" value="ECO:0007669"/>
    <property type="project" value="InterPro"/>
</dbReference>
<dbReference type="EMBL" id="NZBU01000005">
    <property type="protein sequence ID" value="MAG21916.1"/>
    <property type="molecule type" value="Genomic_DNA"/>
</dbReference>
<comment type="caution">
    <text evidence="2">The sequence shown here is derived from an EMBL/GenBank/DDBJ whole genome shotgun (WGS) entry which is preliminary data.</text>
</comment>
<dbReference type="Pfam" id="PF13620">
    <property type="entry name" value="CarboxypepD_reg"/>
    <property type="match status" value="1"/>
</dbReference>
<sequence>MPLDDIKSKLAGFTGGDILASIKKIYFGLEDRYYGVLDQINKKVPIYKIIDPIDKVFPSFLLLILFVFFVILFIALFPIFTFPAEFNTTIKVTDTSGKVLEGALIEIDSELFQETFSDTTDAWGEVQLKIPADELSVDAKVSLKSFDTFDDEVLLISDEIRTVKLKLEQIDLGPSVSQKTILLINARTNVKIDSSATIEFSCSTGDAAPPTQTRSDATFTVTPSSNCGQITATVRANGFEPRSKFLTQSTTRLELAPVESTGKIHVTVKNFDGSNAPDALLSLFDETTNAEVDSGTTATSGTYQFDEIEPGSYKVGASPIEGAPAIKTGIDVSAGDTEYVTINLPEVLQGKNLFVKVVDLNGNDPIVNATLLFYAGSDRVDSKTTGTDGTARQLISDETLTYKAVITHPNYLTSIAVDIPVKDASDSSPYLIKITKKITVPPVNHPVIFVRVVDEEQQPVEDASVWIYDNDFPELPLNHPAKKSNVDGNVVFDSLAPGTYFAKALANEKDGQSEAVFADAAEFVFLTLTLVLGEGDIEVTVFDAESAEEAPIENASVEFFGISPPNVKGQLIDSCTTDTAGKCTSNLIGADKIVYARATAPEFVPIVSDKEISIVDGSTEHIELGLIPTTSIPLDKKIISEFVQLCDDWDCDSSPNKLESNDIEEGAKTYYARFNLILPVDDQNTYLDIKQHIRVGSNEMTAIPVNDYKIKLKEVRAAAANAIILSDCWDETNNFYNSSDCSTLLDAKMANVEWAEMQYGIIPVTIKFVIEPGLEDETEIPIYYQAKANLGSGEYSTLEKVKLFKIGQVLCEGQDVAWGFELTNTADGNTFSVEASEEAYPLLLSTEYDLGYWIYNCSNFDVQANLSVSNQNPSNAISFPELSGQQPFAVLTEPFPKSTIISSNEETIGPLQMLTMLETGGSLTDVVLTLVTTPTLQNGIEQTIYFSISADNAINVQSLPERLSDIAANPDLFGIVVDAETGNPLEGAVLKLIVPSPAEQIVTAGRTSADGFFSFGNTIQGPLLGVSEVVLEIRKAGYKTFSVPIPVGGLTVVWSPDFACIDIDNNALAVRRDLGNSDSFNVETNDCNRMVEVILESELVMRIGGDIVDSEDVVVLNTDDFQEINVAAEVPIMADYPLAIGEYYVSIRARFDGDDDGVFTLADGPYSAPFRKARVFVTDPDSCFRLADPDLPGDDSKMKSSFNLKQGSDDGLIVNDCFVYVEDTSLPALDTTRMHGINPEAITLNQPLLRKTNPEAHNMVEVLEYKLSGNYEQSISPNQGFVELQWIDFYMTDEEHNSGDRHRVWAQLNRDGCTASPAGSIIGDCFNITGQYPLTRSRLGCLTQRQDPSRCSVADPVISNSNDPNEDGWVDTDTAHPANAKYKTQVSKAPIWQGRHNICNNEIECSIDRFRSSETLPPYFIGLEADKFILEIEGENTWLTQVNWVYKNYDEDHDGKIEFEVINNNVSGESYALLKATDSVGSGENPGQENSPFNWFVVATAVQESTTADVMISSDTTIAIEKMIGISADPDSGTRTATYDFDPTTDLSDSDSFNASFQDVATDLANTPVSVNSFTLDLSTVCTPDQGPPEECLRSFFIFFYLADSWHFGEKGDGANIDQNGLFTLDFVADLGQAQEVLAYVLINDGEASDNITVESFSQELYFYEEFEDIGSDNGEDIIPAEQNEKTGITFDIPLVVPGFSTDSSVVYNVSSTTPGINIYFEELGAPIQTSNSDATITAKITTRVTERTLEEEYFHVRLEGETQTECLAYNGVSGVTGANNKPRVRFNWEWDRIDKETCSEENLDYIYCDATQFTISLLYRLEEIREVASQGFSTENLARIQKLKLFNAYLMEDSITDDFRADLNWFLLREASPDPEESLLSLDHPWQNYLTDIDRLVFNPETLEPGLYDVFITFNFDGEDYIFYGTGGGDDLLGNITVNFTKIADPLIASPFYSMPIDGTIGRRPDGSYDRQGYGVSFSNPGGIITIVGSPGDAIYVSTESDSGKREIQTAFIEDFSTVNLGGENYGRKGELFSIAKTGDVMTFSPSIATPVLLEMNSADSEAQAFYYILDRDQGTPISSSAGFMNIWSGAGSTMGDPPSNCTAFNGLDLSYRQQDVSVVGLDGICELKKPTSYGFKYPGAPNAQQMFIEAVFFVPKSMSVALTDSCTTSTAKFYSPAQTVAQSQIGLSNMDGFVVSSIQDVVDLIGEGQICVSEDSTNIRFWWNPQSLLKELDGVKNAIPKWSEKECMVAQIT</sequence>
<dbReference type="Gene3D" id="2.60.40.1120">
    <property type="entry name" value="Carboxypeptidase-like, regulatory domain"/>
    <property type="match status" value="1"/>
</dbReference>
<dbReference type="InterPro" id="IPR013784">
    <property type="entry name" value="Carb-bd-like_fold"/>
</dbReference>
<accession>A0A2D6M0F4</accession>
<feature type="transmembrane region" description="Helical" evidence="1">
    <location>
        <begin position="56"/>
        <end position="80"/>
    </location>
</feature>
<dbReference type="SUPFAM" id="SSF49452">
    <property type="entry name" value="Starch-binding domain-like"/>
    <property type="match status" value="1"/>
</dbReference>
<keyword evidence="1" id="KW-1133">Transmembrane helix</keyword>
<organism evidence="2 3">
    <name type="scientific">Candidatus Iainarchaeum sp</name>
    <dbReference type="NCBI Taxonomy" id="3101447"/>
    <lineage>
        <taxon>Archaea</taxon>
        <taxon>Candidatus Iainarchaeota</taxon>
        <taxon>Candidatus Iainarchaeia</taxon>
        <taxon>Candidatus Iainarchaeales</taxon>
        <taxon>Candidatus Iainarchaeaceae</taxon>
        <taxon>Candidatus Iainarchaeum</taxon>
    </lineage>
</organism>
<reference evidence="3" key="1">
    <citation type="submission" date="2017-09" db="EMBL/GenBank/DDBJ databases">
        <title>The Reconstruction of 2,631 Draft Metagenome-Assembled Genomes from the Global Oceans.</title>
        <authorList>
            <person name="Tully B.J."/>
            <person name="Graham E.D."/>
            <person name="Heidelberg J.F."/>
        </authorList>
    </citation>
    <scope>NUCLEOTIDE SEQUENCE [LARGE SCALE GENOMIC DNA]</scope>
</reference>
<name>A0A2D6M0F4_9ARCH</name>
<evidence type="ECO:0000313" key="3">
    <source>
        <dbReference type="Proteomes" id="UP000226592"/>
    </source>
</evidence>
<evidence type="ECO:0000256" key="1">
    <source>
        <dbReference type="SAM" id="Phobius"/>
    </source>
</evidence>
<protein>
    <recommendedName>
        <fullName evidence="4">Carboxypeptidase regulatory-like domain-containing protein</fullName>
    </recommendedName>
</protein>
<dbReference type="Proteomes" id="UP000226592">
    <property type="component" value="Unassembled WGS sequence"/>
</dbReference>
<proteinExistence type="predicted"/>
<keyword evidence="1" id="KW-0812">Transmembrane</keyword>
<keyword evidence="1" id="KW-0472">Membrane</keyword>